<protein>
    <recommendedName>
        <fullName evidence="2">DUF4097 domain-containing protein</fullName>
    </recommendedName>
</protein>
<proteinExistence type="predicted"/>
<evidence type="ECO:0000313" key="4">
    <source>
        <dbReference type="Proteomes" id="UP000077202"/>
    </source>
</evidence>
<dbReference type="PANTHER" id="PTHR34094">
    <property type="match status" value="1"/>
</dbReference>
<dbReference type="EMBL" id="LVLJ01003591">
    <property type="protein sequence ID" value="OAE20713.1"/>
    <property type="molecule type" value="Genomic_DNA"/>
</dbReference>
<comment type="caution">
    <text evidence="3">The sequence shown here is derived from an EMBL/GenBank/DDBJ whole genome shotgun (WGS) entry which is preliminary data.</text>
</comment>
<dbReference type="AlphaFoldDB" id="A0A176VJY2"/>
<accession>A0A176VJY2</accession>
<keyword evidence="4" id="KW-1185">Reference proteome</keyword>
<dbReference type="InterPro" id="IPR025164">
    <property type="entry name" value="Toastrack_DUF4097"/>
</dbReference>
<feature type="compositionally biased region" description="Basic and acidic residues" evidence="1">
    <location>
        <begin position="423"/>
        <end position="437"/>
    </location>
</feature>
<dbReference type="PANTHER" id="PTHR34094:SF1">
    <property type="entry name" value="PROTEIN FAM185A"/>
    <property type="match status" value="1"/>
</dbReference>
<reference evidence="3" key="1">
    <citation type="submission" date="2016-03" db="EMBL/GenBank/DDBJ databases">
        <title>Mechanisms controlling the formation of the plant cell surface in tip-growing cells are functionally conserved among land plants.</title>
        <authorList>
            <person name="Honkanen S."/>
            <person name="Jones V.A."/>
            <person name="Morieri G."/>
            <person name="Champion C."/>
            <person name="Hetherington A.J."/>
            <person name="Kelly S."/>
            <person name="Saint-Marcoux D."/>
            <person name="Proust H."/>
            <person name="Prescott H."/>
            <person name="Dolan L."/>
        </authorList>
    </citation>
    <scope>NUCLEOTIDE SEQUENCE [LARGE SCALE GENOMIC DNA]</scope>
    <source>
        <tissue evidence="3">Whole gametophyte</tissue>
    </source>
</reference>
<dbReference type="Proteomes" id="UP000077202">
    <property type="component" value="Unassembled WGS sequence"/>
</dbReference>
<feature type="domain" description="DUF4097" evidence="2">
    <location>
        <begin position="275"/>
        <end position="400"/>
    </location>
</feature>
<gene>
    <name evidence="3" type="ORF">AXG93_154s1870</name>
</gene>
<evidence type="ECO:0000259" key="2">
    <source>
        <dbReference type="Pfam" id="PF13349"/>
    </source>
</evidence>
<feature type="region of interest" description="Disordered" evidence="1">
    <location>
        <begin position="423"/>
        <end position="442"/>
    </location>
</feature>
<organism evidence="3 4">
    <name type="scientific">Marchantia polymorpha subsp. ruderalis</name>
    <dbReference type="NCBI Taxonomy" id="1480154"/>
    <lineage>
        <taxon>Eukaryota</taxon>
        <taxon>Viridiplantae</taxon>
        <taxon>Streptophyta</taxon>
        <taxon>Embryophyta</taxon>
        <taxon>Marchantiophyta</taxon>
        <taxon>Marchantiopsida</taxon>
        <taxon>Marchantiidae</taxon>
        <taxon>Marchantiales</taxon>
        <taxon>Marchantiaceae</taxon>
        <taxon>Marchantia</taxon>
    </lineage>
</organism>
<name>A0A176VJY2_MARPO</name>
<sequence>MADYFPCRPNCSVPERALAPCMALLPTIYFLSRIYILALATQGPGCGGVLKWRHSLALCANFFASEPGPNFAKIEATVVGSGVHINKYDLRTSEMRKQVQRRGNIYAGVSYLSTSAGLRTLDPSNSPERLGVQIDLSGTAAGVSATAGDNLEEISIQPIWKNYTSNVAEWKSMTFTHSQNRVSFEKSKTLDQNKTQLQNLLELNANIPARWCSLDIQTSEGHVYVQSVREGTLRVTTSGGDVKLGEVKGGEAHVESHGGDFQAKLLQASSSLYTAGGKLFVNKLQGDVIRLDSGGGEIVLGTVYGNDVTVQSRGGSLEARQIQAQHLANISSDGGSISISGFDGNGAFVSHGGTVEIHLNDHAEEVSIDAAEGDVILSLSSKLTAQVKWDAVRGPIEHGNILTASSTEAGSYDYRGREATELGHDQGWRGSENDRHGAASSSENDAVPCRIVVLRAGAVRVRQKGWVDAI</sequence>
<dbReference type="Pfam" id="PF13349">
    <property type="entry name" value="DUF4097"/>
    <property type="match status" value="1"/>
</dbReference>
<evidence type="ECO:0000256" key="1">
    <source>
        <dbReference type="SAM" id="MobiDB-lite"/>
    </source>
</evidence>
<evidence type="ECO:0000313" key="3">
    <source>
        <dbReference type="EMBL" id="OAE20713.1"/>
    </source>
</evidence>